<organism evidence="2 3">
    <name type="scientific">Geoalkalibacter ferrihydriticus DSM 17813</name>
    <dbReference type="NCBI Taxonomy" id="1121915"/>
    <lineage>
        <taxon>Bacteria</taxon>
        <taxon>Pseudomonadati</taxon>
        <taxon>Thermodesulfobacteriota</taxon>
        <taxon>Desulfuromonadia</taxon>
        <taxon>Desulfuromonadales</taxon>
        <taxon>Geoalkalibacteraceae</taxon>
        <taxon>Geoalkalibacter</taxon>
    </lineage>
</organism>
<gene>
    <name evidence="2" type="ORF">GFER_00715</name>
</gene>
<protein>
    <submittedName>
        <fullName evidence="2">Uncharacterized protein</fullName>
    </submittedName>
</protein>
<dbReference type="AlphaFoldDB" id="A0A0C2EFC2"/>
<keyword evidence="3" id="KW-1185">Reference proteome</keyword>
<proteinExistence type="predicted"/>
<accession>A0A0C2EFC2</accession>
<reference evidence="2 3" key="1">
    <citation type="submission" date="2014-12" db="EMBL/GenBank/DDBJ databases">
        <title>Genomes of Geoalkalibacter ferrihydriticus and Geoalkalibacter subterraneus, two haloalkaliphilic metal-reducing members of the Geobacteraceae.</title>
        <authorList>
            <person name="Badalamenti J.P."/>
            <person name="Torres C.I."/>
            <person name="Krajmalnik-Brown R."/>
            <person name="Bond D.R."/>
        </authorList>
    </citation>
    <scope>NUCLEOTIDE SEQUENCE [LARGE SCALE GENOMIC DNA]</scope>
    <source>
        <strain evidence="2 3">DSM 17813</strain>
    </source>
</reference>
<sequence length="132" mass="14151">MNTEGTKTEIRLELPRDMYEAESKAASEDYALGEPESLPPDPEAMEAGFIEPVTVVVALTVAVLAERLLHFALAKRGQGVLVDARDKPPNVSVLKGVPQGFIVIIHPDGTTESVRADSPGNDLTNLLGKAFK</sequence>
<comment type="caution">
    <text evidence="2">The sequence shown here is derived from an EMBL/GenBank/DDBJ whole genome shotgun (WGS) entry which is preliminary data.</text>
</comment>
<evidence type="ECO:0000313" key="2">
    <source>
        <dbReference type="EMBL" id="KIH77313.1"/>
    </source>
</evidence>
<dbReference type="Proteomes" id="UP000035068">
    <property type="component" value="Unassembled WGS sequence"/>
</dbReference>
<evidence type="ECO:0000313" key="3">
    <source>
        <dbReference type="Proteomes" id="UP000035068"/>
    </source>
</evidence>
<dbReference type="EMBL" id="JWJD01000001">
    <property type="protein sequence ID" value="KIH77313.1"/>
    <property type="molecule type" value="Genomic_DNA"/>
</dbReference>
<feature type="region of interest" description="Disordered" evidence="1">
    <location>
        <begin position="21"/>
        <end position="45"/>
    </location>
</feature>
<evidence type="ECO:0000256" key="1">
    <source>
        <dbReference type="SAM" id="MobiDB-lite"/>
    </source>
</evidence>
<name>A0A0C2EFC2_9BACT</name>
<dbReference type="RefSeq" id="WP_040095176.1">
    <property type="nucleotide sequence ID" value="NZ_JWJD01000001.1"/>
</dbReference>